<protein>
    <submittedName>
        <fullName evidence="2">Nuclear distribution protein RO10</fullName>
    </submittedName>
</protein>
<gene>
    <name evidence="2" type="ORF">BDW47DRAFT_127838</name>
</gene>
<proteinExistence type="predicted"/>
<evidence type="ECO:0000313" key="3">
    <source>
        <dbReference type="Proteomes" id="UP000234585"/>
    </source>
</evidence>
<sequence>MTIEDDAVAGATLELLEARLHRLTYLLTGDATWSGIPTPPPKPASLDETVSRRLQQLERDLGKLSREVPAVRDMIQLHDTFPDLIRPTPPRTTPETLTTQNLASIVLAYASAFPETASRLSSLNDLPVPDAEASAALVALQSRLDALAQIQEDQAGEVAELRVRSARALQRWYEVGVVGSGECWAEWEGRLGGVEREVRRVEVLRGRREREV</sequence>
<evidence type="ECO:0000256" key="1">
    <source>
        <dbReference type="SAM" id="Coils"/>
    </source>
</evidence>
<keyword evidence="1" id="KW-0175">Coiled coil</keyword>
<evidence type="ECO:0000313" key="2">
    <source>
        <dbReference type="EMBL" id="PLB35794.1"/>
    </source>
</evidence>
<name>A0A2I2F5A1_ASPCN</name>
<feature type="coiled-coil region" evidence="1">
    <location>
        <begin position="47"/>
        <end position="74"/>
    </location>
</feature>
<dbReference type="GeneID" id="36523933"/>
<dbReference type="RefSeq" id="XP_024669806.1">
    <property type="nucleotide sequence ID" value="XM_024816773.1"/>
</dbReference>
<reference evidence="2 3" key="1">
    <citation type="submission" date="2017-12" db="EMBL/GenBank/DDBJ databases">
        <authorList>
            <consortium name="DOE Joint Genome Institute"/>
            <person name="Haridas S."/>
            <person name="Kjaerbolling I."/>
            <person name="Vesth T.C."/>
            <person name="Frisvad J.C."/>
            <person name="Nybo J.L."/>
            <person name="Theobald S."/>
            <person name="Kuo A."/>
            <person name="Bowyer P."/>
            <person name="Matsuda Y."/>
            <person name="Mondo S."/>
            <person name="Lyhne E.K."/>
            <person name="Kogle M.E."/>
            <person name="Clum A."/>
            <person name="Lipzen A."/>
            <person name="Salamov A."/>
            <person name="Ngan C.Y."/>
            <person name="Daum C."/>
            <person name="Chiniquy J."/>
            <person name="Barry K."/>
            <person name="LaButti K."/>
            <person name="Simmons B.A."/>
            <person name="Magnuson J.K."/>
            <person name="Mortensen U.H."/>
            <person name="Larsen T.O."/>
            <person name="Grigoriev I.V."/>
            <person name="Baker S.E."/>
            <person name="Andersen M.R."/>
            <person name="Nordberg H.P."/>
            <person name="Cantor M.N."/>
            <person name="Hua S.X."/>
        </authorList>
    </citation>
    <scope>NUCLEOTIDE SEQUENCE [LARGE SCALE GENOMIC DNA]</scope>
    <source>
        <strain evidence="2 3">CBS 102.13</strain>
    </source>
</reference>
<dbReference type="Proteomes" id="UP000234585">
    <property type="component" value="Unassembled WGS sequence"/>
</dbReference>
<dbReference type="InterPro" id="IPR009991">
    <property type="entry name" value="DCTN3"/>
</dbReference>
<organism evidence="2 3">
    <name type="scientific">Aspergillus candidus</name>
    <dbReference type="NCBI Taxonomy" id="41067"/>
    <lineage>
        <taxon>Eukaryota</taxon>
        <taxon>Fungi</taxon>
        <taxon>Dikarya</taxon>
        <taxon>Ascomycota</taxon>
        <taxon>Pezizomycotina</taxon>
        <taxon>Eurotiomycetes</taxon>
        <taxon>Eurotiomycetidae</taxon>
        <taxon>Eurotiales</taxon>
        <taxon>Aspergillaceae</taxon>
        <taxon>Aspergillus</taxon>
        <taxon>Aspergillus subgen. Circumdati</taxon>
    </lineage>
</organism>
<dbReference type="EMBL" id="KZ559158">
    <property type="protein sequence ID" value="PLB35794.1"/>
    <property type="molecule type" value="Genomic_DNA"/>
</dbReference>
<keyword evidence="3" id="KW-1185">Reference proteome</keyword>
<dbReference type="OrthoDB" id="5403729at2759"/>
<dbReference type="AlphaFoldDB" id="A0A2I2F5A1"/>
<dbReference type="Pfam" id="PF07426">
    <property type="entry name" value="Dynactin_p22"/>
    <property type="match status" value="1"/>
</dbReference>
<dbReference type="GO" id="GO:0005869">
    <property type="term" value="C:dynactin complex"/>
    <property type="evidence" value="ECO:0007669"/>
    <property type="project" value="InterPro"/>
</dbReference>
<dbReference type="GO" id="GO:0061640">
    <property type="term" value="P:cytoskeleton-dependent cytokinesis"/>
    <property type="evidence" value="ECO:0007669"/>
    <property type="project" value="InterPro"/>
</dbReference>
<accession>A0A2I2F5A1</accession>